<protein>
    <recommendedName>
        <fullName evidence="4">Secreted protein</fullName>
    </recommendedName>
</protein>
<organism evidence="2 3">
    <name type="scientific">Paraphaeosphaeria sporulosa</name>
    <dbReference type="NCBI Taxonomy" id="1460663"/>
    <lineage>
        <taxon>Eukaryota</taxon>
        <taxon>Fungi</taxon>
        <taxon>Dikarya</taxon>
        <taxon>Ascomycota</taxon>
        <taxon>Pezizomycotina</taxon>
        <taxon>Dothideomycetes</taxon>
        <taxon>Pleosporomycetidae</taxon>
        <taxon>Pleosporales</taxon>
        <taxon>Massarineae</taxon>
        <taxon>Didymosphaeriaceae</taxon>
        <taxon>Paraphaeosphaeria</taxon>
    </lineage>
</organism>
<gene>
    <name evidence="2" type="ORF">CC84DRAFT_1159777</name>
</gene>
<feature type="signal peptide" evidence="1">
    <location>
        <begin position="1"/>
        <end position="20"/>
    </location>
</feature>
<dbReference type="Proteomes" id="UP000077069">
    <property type="component" value="Unassembled WGS sequence"/>
</dbReference>
<dbReference type="RefSeq" id="XP_018042838.1">
    <property type="nucleotide sequence ID" value="XM_018177327.1"/>
</dbReference>
<keyword evidence="1" id="KW-0732">Signal</keyword>
<dbReference type="GeneID" id="28760813"/>
<accession>A0A177CY59</accession>
<evidence type="ECO:0000256" key="1">
    <source>
        <dbReference type="SAM" id="SignalP"/>
    </source>
</evidence>
<dbReference type="InParanoid" id="A0A177CY59"/>
<name>A0A177CY59_9PLEO</name>
<proteinExistence type="predicted"/>
<reference evidence="2 3" key="1">
    <citation type="submission" date="2016-05" db="EMBL/GenBank/DDBJ databases">
        <title>Comparative analysis of secretome profiles of manganese(II)-oxidizing ascomycete fungi.</title>
        <authorList>
            <consortium name="DOE Joint Genome Institute"/>
            <person name="Zeiner C.A."/>
            <person name="Purvine S.O."/>
            <person name="Zink E.M."/>
            <person name="Wu S."/>
            <person name="Pasa-Tolic L."/>
            <person name="Chaput D.L."/>
            <person name="Haridas S."/>
            <person name="Grigoriev I.V."/>
            <person name="Santelli C.M."/>
            <person name="Hansel C.M."/>
        </authorList>
    </citation>
    <scope>NUCLEOTIDE SEQUENCE [LARGE SCALE GENOMIC DNA]</scope>
    <source>
        <strain evidence="2 3">AP3s5-JAC2a</strain>
    </source>
</reference>
<dbReference type="AlphaFoldDB" id="A0A177CY59"/>
<evidence type="ECO:0000313" key="2">
    <source>
        <dbReference type="EMBL" id="OAG12473.1"/>
    </source>
</evidence>
<dbReference type="EMBL" id="KV441548">
    <property type="protein sequence ID" value="OAG12473.1"/>
    <property type="molecule type" value="Genomic_DNA"/>
</dbReference>
<feature type="chain" id="PRO_5008058737" description="Secreted protein" evidence="1">
    <location>
        <begin position="21"/>
        <end position="88"/>
    </location>
</feature>
<evidence type="ECO:0000313" key="3">
    <source>
        <dbReference type="Proteomes" id="UP000077069"/>
    </source>
</evidence>
<keyword evidence="3" id="KW-1185">Reference proteome</keyword>
<evidence type="ECO:0008006" key="4">
    <source>
        <dbReference type="Google" id="ProtNLM"/>
    </source>
</evidence>
<sequence>MLSRAGALPWMLSAAPLTLSLHNPAAKFARFSSLKIYPHYLCSLQIPAVHALENMSACRAPSAFDVSSCRDMLVDRLSVASVDSRSCR</sequence>